<keyword evidence="4" id="KW-0677">Repeat</keyword>
<sequence length="727" mass="82090">MRTTLLWSEKLEDREGNVSSVYDLALSPDGSHLIVAASNRVYVYNGKDFTIIQALKGHKENVLCVAYAKDGKRFASGSADRQVIIWTAKLEGILKYSHNDIIKCMAYNPVTHQLASCTASDVGLWSVEQKSVTKHKLPGQVNACAWSNDGHNLALALSIGYISIRNRTGEEKMKVERIGTPLQHISGVSFCTIKDSDCELLAVVDWSQNLSFYDMSGKQVGKEKFLGFDPLCISHFDNSEYMLISGTHNQAMLYTKEGVAIGTICEQNSWAVGTHDGEIKVFELVFSTVHSLYKERYAYRENMTDVIIQHLITEEKVRIKCRDLVKKIAIYKNRLAIQLPERVVIYEVSKDEQQVDMHYKVKEKVNQRIECTLLVVCSESIVLCQEKRLQCLSFQGNLEREWTMDSAIRYIKAVGGPSGKEGLLVGLKNGQIVQIYLNNPFPINIVKISNPVRCLDLSLLRQKLAAVDDRGNCYVYDMKTRQLLYQESNANSVAWNNQFEDMLCFSGAGTLSIKASNFPTHTQQLQGFVVGFCGSKVFCLHYNVVTTIEVSQSVPLLQYLEKKQFREAYKTACLNVTEQDWNQLAHAALEAMELWIARKAFTRLKNYAYLDLIQSFALSGVVHNKSSEISFLGDIMAYKSCFTEAAKLYKQAGHDDKAVTMYSDLRMFDEAQELIRSGDVQFKKELAVKRADWIHNINEPRAAAEMYLAAGDTTKAIEIIGKHAWID</sequence>
<dbReference type="InterPro" id="IPR057411">
    <property type="entry name" value="TPR_IFT122"/>
</dbReference>
<evidence type="ECO:0000259" key="8">
    <source>
        <dbReference type="Pfam" id="PF23377"/>
    </source>
</evidence>
<keyword evidence="12" id="KW-1185">Reference proteome</keyword>
<dbReference type="Gene3D" id="1.25.40.470">
    <property type="match status" value="1"/>
</dbReference>
<dbReference type="EMBL" id="NCKV01001134">
    <property type="protein sequence ID" value="RWS28956.1"/>
    <property type="molecule type" value="Genomic_DNA"/>
</dbReference>
<dbReference type="PROSITE" id="PS50294">
    <property type="entry name" value="WD_REPEATS_REGION"/>
    <property type="match status" value="1"/>
</dbReference>
<feature type="domain" description="IFT122 first beta-propeller" evidence="9">
    <location>
        <begin position="198"/>
        <end position="272"/>
    </location>
</feature>
<accession>A0A443SN57</accession>
<dbReference type="OrthoDB" id="10255582at2759"/>
<dbReference type="GO" id="GO:1905515">
    <property type="term" value="P:non-motile cilium assembly"/>
    <property type="evidence" value="ECO:0007669"/>
    <property type="project" value="TreeGrafter"/>
</dbReference>
<reference evidence="11 12" key="1">
    <citation type="journal article" date="2018" name="Gigascience">
        <title>Genomes of trombidid mites reveal novel predicted allergens and laterally-transferred genes associated with secondary metabolism.</title>
        <authorList>
            <person name="Dong X."/>
            <person name="Chaisiri K."/>
            <person name="Xia D."/>
            <person name="Armstrong S.D."/>
            <person name="Fang Y."/>
            <person name="Donnelly M.J."/>
            <person name="Kadowaki T."/>
            <person name="McGarry J.W."/>
            <person name="Darby A.C."/>
            <person name="Makepeace B.L."/>
        </authorList>
    </citation>
    <scope>NUCLEOTIDE SEQUENCE [LARGE SCALE GENOMIC DNA]</scope>
    <source>
        <strain evidence="11">UoL-UT</strain>
    </source>
</reference>
<dbReference type="SUPFAM" id="SSF50978">
    <property type="entry name" value="WD40 repeat-like"/>
    <property type="match status" value="2"/>
</dbReference>
<evidence type="ECO:0000256" key="7">
    <source>
        <dbReference type="PROSITE-ProRule" id="PRU00221"/>
    </source>
</evidence>
<keyword evidence="11" id="KW-0282">Flagellum</keyword>
<dbReference type="Proteomes" id="UP000288716">
    <property type="component" value="Unassembled WGS sequence"/>
</dbReference>
<dbReference type="PROSITE" id="PS50082">
    <property type="entry name" value="WD_REPEATS_2"/>
    <property type="match status" value="1"/>
</dbReference>
<evidence type="ECO:0000313" key="11">
    <source>
        <dbReference type="EMBL" id="RWS28956.1"/>
    </source>
</evidence>
<feature type="non-terminal residue" evidence="11">
    <location>
        <position position="727"/>
    </location>
</feature>
<dbReference type="VEuPathDB" id="VectorBase:LDEU003084"/>
<evidence type="ECO:0000256" key="4">
    <source>
        <dbReference type="ARBA" id="ARBA00022737"/>
    </source>
</evidence>
<gene>
    <name evidence="11" type="ORF">B4U80_11278</name>
</gene>
<dbReference type="InterPro" id="IPR056152">
    <property type="entry name" value="Beta-prop_IFT122_2nd"/>
</dbReference>
<dbReference type="GO" id="GO:0061512">
    <property type="term" value="P:protein localization to cilium"/>
    <property type="evidence" value="ECO:0007669"/>
    <property type="project" value="TreeGrafter"/>
</dbReference>
<proteinExistence type="predicted"/>
<dbReference type="PANTHER" id="PTHR12764:SF4">
    <property type="entry name" value="INTRAFLAGELLAR TRANSPORT PROTEIN 122 HOMOLOG"/>
    <property type="match status" value="1"/>
</dbReference>
<evidence type="ECO:0000256" key="3">
    <source>
        <dbReference type="ARBA" id="ARBA00022574"/>
    </source>
</evidence>
<dbReference type="GO" id="GO:0035721">
    <property type="term" value="P:intraciliary retrograde transport"/>
    <property type="evidence" value="ECO:0007669"/>
    <property type="project" value="TreeGrafter"/>
</dbReference>
<dbReference type="InterPro" id="IPR056153">
    <property type="entry name" value="Beta-prop_IFT122_1st"/>
</dbReference>
<comment type="caution">
    <text evidence="11">The sequence shown here is derived from an EMBL/GenBank/DDBJ whole genome shotgun (WGS) entry which is preliminary data.</text>
</comment>
<dbReference type="STRING" id="299467.A0A443SN57"/>
<evidence type="ECO:0000256" key="1">
    <source>
        <dbReference type="ARBA" id="ARBA00004138"/>
    </source>
</evidence>
<dbReference type="Pfam" id="PF23381">
    <property type="entry name" value="Beta-prop_IFT122_1st"/>
    <property type="match status" value="2"/>
</dbReference>
<dbReference type="Pfam" id="PF25295">
    <property type="entry name" value="TPR_IFT122"/>
    <property type="match status" value="1"/>
</dbReference>
<evidence type="ECO:0000313" key="12">
    <source>
        <dbReference type="Proteomes" id="UP000288716"/>
    </source>
</evidence>
<dbReference type="AlphaFoldDB" id="A0A443SN57"/>
<organism evidence="11 12">
    <name type="scientific">Leptotrombidium deliense</name>
    <dbReference type="NCBI Taxonomy" id="299467"/>
    <lineage>
        <taxon>Eukaryota</taxon>
        <taxon>Metazoa</taxon>
        <taxon>Ecdysozoa</taxon>
        <taxon>Arthropoda</taxon>
        <taxon>Chelicerata</taxon>
        <taxon>Arachnida</taxon>
        <taxon>Acari</taxon>
        <taxon>Acariformes</taxon>
        <taxon>Trombidiformes</taxon>
        <taxon>Prostigmata</taxon>
        <taxon>Anystina</taxon>
        <taxon>Parasitengona</taxon>
        <taxon>Trombiculoidea</taxon>
        <taxon>Trombiculidae</taxon>
        <taxon>Leptotrombidium</taxon>
    </lineage>
</organism>
<feature type="domain" description="IFT122 first beta-propeller" evidence="9">
    <location>
        <begin position="17"/>
        <end position="189"/>
    </location>
</feature>
<dbReference type="InterPro" id="IPR039857">
    <property type="entry name" value="Ift122/121"/>
</dbReference>
<comment type="subcellular location">
    <subcellularLocation>
        <location evidence="1">Cell projection</location>
        <location evidence="1">Cilium</location>
    </subcellularLocation>
</comment>
<keyword evidence="6" id="KW-0966">Cell projection</keyword>
<evidence type="ECO:0000256" key="2">
    <source>
        <dbReference type="ARBA" id="ARBA00019442"/>
    </source>
</evidence>
<dbReference type="InterPro" id="IPR015943">
    <property type="entry name" value="WD40/YVTN_repeat-like_dom_sf"/>
</dbReference>
<dbReference type="Gene3D" id="2.130.10.10">
    <property type="entry name" value="YVTN repeat-like/Quinoprotein amine dehydrogenase"/>
    <property type="match status" value="3"/>
</dbReference>
<feature type="domain" description="Intraflagellar transport protein 122 homolog TPR" evidence="10">
    <location>
        <begin position="552"/>
        <end position="727"/>
    </location>
</feature>
<keyword evidence="5" id="KW-0969">Cilium</keyword>
<feature type="domain" description="IFT122 second beta-propeller" evidence="8">
    <location>
        <begin position="290"/>
        <end position="544"/>
    </location>
</feature>
<dbReference type="PANTHER" id="PTHR12764">
    <property type="entry name" value="WD REPEAT DOMAIN-RELATED"/>
    <property type="match status" value="1"/>
</dbReference>
<evidence type="ECO:0000259" key="9">
    <source>
        <dbReference type="Pfam" id="PF23381"/>
    </source>
</evidence>
<evidence type="ECO:0000256" key="5">
    <source>
        <dbReference type="ARBA" id="ARBA00023069"/>
    </source>
</evidence>
<keyword evidence="3 7" id="KW-0853">WD repeat</keyword>
<evidence type="ECO:0000259" key="10">
    <source>
        <dbReference type="Pfam" id="PF25295"/>
    </source>
</evidence>
<dbReference type="InterPro" id="IPR036322">
    <property type="entry name" value="WD40_repeat_dom_sf"/>
</dbReference>
<dbReference type="GO" id="GO:0097730">
    <property type="term" value="C:non-motile cilium"/>
    <property type="evidence" value="ECO:0007669"/>
    <property type="project" value="TreeGrafter"/>
</dbReference>
<evidence type="ECO:0000256" key="6">
    <source>
        <dbReference type="ARBA" id="ARBA00023273"/>
    </source>
</evidence>
<dbReference type="SMART" id="SM00320">
    <property type="entry name" value="WD40"/>
    <property type="match status" value="6"/>
</dbReference>
<feature type="repeat" description="WD" evidence="7">
    <location>
        <begin position="55"/>
        <end position="86"/>
    </location>
</feature>
<dbReference type="InterPro" id="IPR001680">
    <property type="entry name" value="WD40_rpt"/>
</dbReference>
<protein>
    <recommendedName>
        <fullName evidence="2">Intraflagellar transport protein 122 homolog</fullName>
    </recommendedName>
</protein>
<dbReference type="GO" id="GO:0030991">
    <property type="term" value="C:intraciliary transport particle A"/>
    <property type="evidence" value="ECO:0007669"/>
    <property type="project" value="TreeGrafter"/>
</dbReference>
<dbReference type="Pfam" id="PF23377">
    <property type="entry name" value="Beta-prop_IFT122_2nd"/>
    <property type="match status" value="1"/>
</dbReference>
<name>A0A443SN57_9ACAR</name>